<accession>A0ABQ9FMH6</accession>
<protein>
    <submittedName>
        <fullName evidence="2">Uncharacterized protein</fullName>
    </submittedName>
</protein>
<feature type="region of interest" description="Disordered" evidence="1">
    <location>
        <begin position="1"/>
        <end position="33"/>
    </location>
</feature>
<proteinExistence type="predicted"/>
<reference evidence="2 3" key="1">
    <citation type="submission" date="2022-12" db="EMBL/GenBank/DDBJ databases">
        <title>Chromosome-level genome of Tegillarca granosa.</title>
        <authorList>
            <person name="Kim J."/>
        </authorList>
    </citation>
    <scope>NUCLEOTIDE SEQUENCE [LARGE SCALE GENOMIC DNA]</scope>
    <source>
        <strain evidence="2">Teg-2019</strain>
        <tissue evidence="2">Adductor muscle</tissue>
    </source>
</reference>
<evidence type="ECO:0000313" key="3">
    <source>
        <dbReference type="Proteomes" id="UP001217089"/>
    </source>
</evidence>
<evidence type="ECO:0000313" key="2">
    <source>
        <dbReference type="EMBL" id="KAJ8318455.1"/>
    </source>
</evidence>
<dbReference type="Proteomes" id="UP001217089">
    <property type="component" value="Unassembled WGS sequence"/>
</dbReference>
<name>A0ABQ9FMH6_TEGGR</name>
<sequence>MANKGGDDPISDANSSVGGGGVGGLNKNAPLPEEWTLPHEWNMEKREVFENWKMDVQNQVANIATSLGKSLKDYPHPDLNSQFDYTDEVLKAEIEKHNRIYARFSGPSLNYGLGRMPEREMAEKF</sequence>
<organism evidence="2 3">
    <name type="scientific">Tegillarca granosa</name>
    <name type="common">Malaysian cockle</name>
    <name type="synonym">Anadara granosa</name>
    <dbReference type="NCBI Taxonomy" id="220873"/>
    <lineage>
        <taxon>Eukaryota</taxon>
        <taxon>Metazoa</taxon>
        <taxon>Spiralia</taxon>
        <taxon>Lophotrochozoa</taxon>
        <taxon>Mollusca</taxon>
        <taxon>Bivalvia</taxon>
        <taxon>Autobranchia</taxon>
        <taxon>Pteriomorphia</taxon>
        <taxon>Arcoida</taxon>
        <taxon>Arcoidea</taxon>
        <taxon>Arcidae</taxon>
        <taxon>Tegillarca</taxon>
    </lineage>
</organism>
<comment type="caution">
    <text evidence="2">The sequence shown here is derived from an EMBL/GenBank/DDBJ whole genome shotgun (WGS) entry which is preliminary data.</text>
</comment>
<keyword evidence="3" id="KW-1185">Reference proteome</keyword>
<dbReference type="EMBL" id="JARBDR010000214">
    <property type="protein sequence ID" value="KAJ8318455.1"/>
    <property type="molecule type" value="Genomic_DNA"/>
</dbReference>
<evidence type="ECO:0000256" key="1">
    <source>
        <dbReference type="SAM" id="MobiDB-lite"/>
    </source>
</evidence>
<gene>
    <name evidence="2" type="ORF">KUTeg_003546</name>
</gene>